<evidence type="ECO:0000313" key="2">
    <source>
        <dbReference type="EMBL" id="MBD0777858.1"/>
    </source>
</evidence>
<reference evidence="2" key="1">
    <citation type="submission" date="2020-05" db="EMBL/GenBank/DDBJ databases">
        <title>The draft genome sequence of Maribacter sp. ANRC-HE7.</title>
        <authorList>
            <person name="Mu L."/>
        </authorList>
    </citation>
    <scope>NUCLEOTIDE SEQUENCE</scope>
    <source>
        <strain evidence="2">ANRC-HE7</strain>
    </source>
</reference>
<dbReference type="Gene3D" id="3.40.50.1110">
    <property type="entry name" value="SGNH hydrolase"/>
    <property type="match status" value="1"/>
</dbReference>
<dbReference type="Pfam" id="PF13472">
    <property type="entry name" value="Lipase_GDSL_2"/>
    <property type="match status" value="1"/>
</dbReference>
<gene>
    <name evidence="2" type="ORF">HPE56_08635</name>
</gene>
<sequence>MSTININNYSILNMKTSILVTFLCISISIYAQEGKMVDNDQQFLDFLENSLESDTVNDETAKNFHQRSMAYWKEHIYDYNLHPEKYDIALSLFYQNQQKYKQNNSIKIDRYKDVIDNFCRFDNRNTLAKNPILFIGSSSIVHWETSLAFPEFPIINRGFGGASLPEIIHYYDDIIKKHSPSIMVVYCDIDIERGKSPREAVNSFKELVSKVKKDFPKTQIILLSMKPTLIDDFLGKDVHRNKIITNTKLSEYCNDEKNLHYIDITNPMLKSDDSLRSDIFLSDGMHLNPLGYTLWNPVVREEIAALTKQKE</sequence>
<dbReference type="InterPro" id="IPR036514">
    <property type="entry name" value="SGNH_hydro_sf"/>
</dbReference>
<dbReference type="EMBL" id="JABTCF010000004">
    <property type="protein sequence ID" value="MBD0777858.1"/>
    <property type="molecule type" value="Genomic_DNA"/>
</dbReference>
<proteinExistence type="predicted"/>
<evidence type="ECO:0000313" key="3">
    <source>
        <dbReference type="Proteomes" id="UP001166021"/>
    </source>
</evidence>
<dbReference type="InterPro" id="IPR013830">
    <property type="entry name" value="SGNH_hydro"/>
</dbReference>
<protein>
    <recommendedName>
        <fullName evidence="1">SGNH hydrolase-type esterase domain-containing protein</fullName>
    </recommendedName>
</protein>
<accession>A0ABR7V3Y5</accession>
<keyword evidence="3" id="KW-1185">Reference proteome</keyword>
<comment type="caution">
    <text evidence="2">The sequence shown here is derived from an EMBL/GenBank/DDBJ whole genome shotgun (WGS) entry which is preliminary data.</text>
</comment>
<feature type="domain" description="SGNH hydrolase-type esterase" evidence="1">
    <location>
        <begin position="154"/>
        <end position="293"/>
    </location>
</feature>
<name>A0ABR7V3Y5_9FLAO</name>
<organism evidence="2 3">
    <name type="scientific">Maribacter aquimaris</name>
    <dbReference type="NCBI Taxonomy" id="2737171"/>
    <lineage>
        <taxon>Bacteria</taxon>
        <taxon>Pseudomonadati</taxon>
        <taxon>Bacteroidota</taxon>
        <taxon>Flavobacteriia</taxon>
        <taxon>Flavobacteriales</taxon>
        <taxon>Flavobacteriaceae</taxon>
        <taxon>Maribacter</taxon>
    </lineage>
</organism>
<dbReference type="SUPFAM" id="SSF52266">
    <property type="entry name" value="SGNH hydrolase"/>
    <property type="match status" value="1"/>
</dbReference>
<evidence type="ECO:0000259" key="1">
    <source>
        <dbReference type="Pfam" id="PF13472"/>
    </source>
</evidence>
<dbReference type="Proteomes" id="UP001166021">
    <property type="component" value="Unassembled WGS sequence"/>
</dbReference>
<dbReference type="RefSeq" id="WP_188243368.1">
    <property type="nucleotide sequence ID" value="NZ_JABTCF010000004.1"/>
</dbReference>